<comment type="caution">
    <text evidence="1">The sequence shown here is derived from an EMBL/GenBank/DDBJ whole genome shotgun (WGS) entry which is preliminary data.</text>
</comment>
<dbReference type="Proteomes" id="UP001152604">
    <property type="component" value="Unassembled WGS sequence"/>
</dbReference>
<evidence type="ECO:0000313" key="2">
    <source>
        <dbReference type="Proteomes" id="UP001152604"/>
    </source>
</evidence>
<accession>A0ABM9DRG7</accession>
<evidence type="ECO:0000313" key="1">
    <source>
        <dbReference type="EMBL" id="CAH2399269.1"/>
    </source>
</evidence>
<sequence>MTALIGLVAGALGVNRTLAGVIAIGTAVVVASGAAWGVYTYVKQQGAAEVRDKIEKDNQDAIRKGIEASRSLDECVAAGGVWDFRRQRCSRATLGPR</sequence>
<dbReference type="RefSeq" id="WP_254024996.1">
    <property type="nucleotide sequence ID" value="NZ_CAKXZS010000014.1"/>
</dbReference>
<name>A0ABM9DRG7_9HYPH</name>
<keyword evidence="2" id="KW-1185">Reference proteome</keyword>
<organism evidence="1 2">
    <name type="scientific">Mesorhizobium ventifaucium</name>
    <dbReference type="NCBI Taxonomy" id="666020"/>
    <lineage>
        <taxon>Bacteria</taxon>
        <taxon>Pseudomonadati</taxon>
        <taxon>Pseudomonadota</taxon>
        <taxon>Alphaproteobacteria</taxon>
        <taxon>Hyphomicrobiales</taxon>
        <taxon>Phyllobacteriaceae</taxon>
        <taxon>Mesorhizobium</taxon>
    </lineage>
</organism>
<proteinExistence type="predicted"/>
<gene>
    <name evidence="1" type="ORF">MES4922_210181</name>
</gene>
<dbReference type="EMBL" id="CAKXZS010000014">
    <property type="protein sequence ID" value="CAH2399269.1"/>
    <property type="molecule type" value="Genomic_DNA"/>
</dbReference>
<reference evidence="1" key="1">
    <citation type="submission" date="2022-03" db="EMBL/GenBank/DDBJ databases">
        <authorList>
            <person name="Brunel B."/>
        </authorList>
    </citation>
    <scope>NUCLEOTIDE SEQUENCE</scope>
    <source>
        <strain evidence="1">STM4922sample</strain>
    </source>
</reference>
<protein>
    <submittedName>
        <fullName evidence="1">Uncharacterized protein</fullName>
    </submittedName>
</protein>